<sequence length="212" mass="22977">MKINEKRHLVLPIVTDLVTKKVEGKDVTEEVVRIYAHHTPVSREVFEANYRILAATKSALASKGSHYLMSSGPRIAALTLRDEGKKDAAARGSFDEQGRVVDEETPAFFAELKRLTMVLCPGQQGWDMLPIDAAIGAGKIDAEDWEEVASSLVFFTCHYAMARKADRETTANGTASLLGSSISSLAPTEFIASLPSWTPAAPTMPVQSSIPS</sequence>
<dbReference type="RefSeq" id="WP_035939455.1">
    <property type="nucleotide sequence ID" value="NZ_CADFFX010000001.1"/>
</dbReference>
<keyword evidence="2" id="KW-1185">Reference proteome</keyword>
<evidence type="ECO:0000313" key="1">
    <source>
        <dbReference type="EMBL" id="KDR41541.1"/>
    </source>
</evidence>
<gene>
    <name evidence="1" type="ORF">BG61_16730</name>
</gene>
<name>A0A069PW09_9BURK</name>
<proteinExistence type="predicted"/>
<organism evidence="1 2">
    <name type="scientific">Caballeronia glathei</name>
    <dbReference type="NCBI Taxonomy" id="60547"/>
    <lineage>
        <taxon>Bacteria</taxon>
        <taxon>Pseudomonadati</taxon>
        <taxon>Pseudomonadota</taxon>
        <taxon>Betaproteobacteria</taxon>
        <taxon>Burkholderiales</taxon>
        <taxon>Burkholderiaceae</taxon>
        <taxon>Caballeronia</taxon>
    </lineage>
</organism>
<protein>
    <submittedName>
        <fullName evidence="1">Uncharacterized protein</fullName>
    </submittedName>
</protein>
<reference evidence="1 2" key="1">
    <citation type="submission" date="2014-03" db="EMBL/GenBank/DDBJ databases">
        <title>Draft Genome Sequences of Four Burkholderia Strains.</title>
        <authorList>
            <person name="Liu X.Y."/>
            <person name="Li C.X."/>
            <person name="Xu J.H."/>
        </authorList>
    </citation>
    <scope>NUCLEOTIDE SEQUENCE [LARGE SCALE GENOMIC DNA]</scope>
    <source>
        <strain evidence="1 2">DSM 50014</strain>
    </source>
</reference>
<comment type="caution">
    <text evidence="1">The sequence shown here is derived from an EMBL/GenBank/DDBJ whole genome shotgun (WGS) entry which is preliminary data.</text>
</comment>
<dbReference type="AlphaFoldDB" id="A0A069PW09"/>
<evidence type="ECO:0000313" key="2">
    <source>
        <dbReference type="Proteomes" id="UP000027466"/>
    </source>
</evidence>
<dbReference type="Proteomes" id="UP000027466">
    <property type="component" value="Unassembled WGS sequence"/>
</dbReference>
<dbReference type="EMBL" id="JFHC01000026">
    <property type="protein sequence ID" value="KDR41541.1"/>
    <property type="molecule type" value="Genomic_DNA"/>
</dbReference>
<dbReference type="STRING" id="60547.GCA_000751215_06355"/>
<accession>A0A069PW09</accession>